<gene>
    <name evidence="1" type="ORF">HD597_000392</name>
</gene>
<dbReference type="AlphaFoldDB" id="A0A9X2G6B3"/>
<accession>A0A9X2G6B3</accession>
<sequence length="85" mass="10088">MAVAISRRHACEQFKLVHHSRGRNPYFERRARVLHWLVDALREESVRYLAQDAEDRALDARQRAAAFATFDDFRLRTTHDHTEIL</sequence>
<proteinExistence type="predicted"/>
<reference evidence="1" key="1">
    <citation type="submission" date="2022-06" db="EMBL/GenBank/DDBJ databases">
        <title>Sequencing the genomes of 1000 actinobacteria strains.</title>
        <authorList>
            <person name="Klenk H.-P."/>
        </authorList>
    </citation>
    <scope>NUCLEOTIDE SEQUENCE</scope>
    <source>
        <strain evidence="1">DSM 46694</strain>
    </source>
</reference>
<dbReference type="Proteomes" id="UP001139648">
    <property type="component" value="Unassembled WGS sequence"/>
</dbReference>
<name>A0A9X2G6B3_9ACTN</name>
<protein>
    <submittedName>
        <fullName evidence="1">Uncharacterized protein</fullName>
    </submittedName>
</protein>
<comment type="caution">
    <text evidence="1">The sequence shown here is derived from an EMBL/GenBank/DDBJ whole genome shotgun (WGS) entry which is preliminary data.</text>
</comment>
<dbReference type="EMBL" id="JAMZEB010000001">
    <property type="protein sequence ID" value="MCP2353372.1"/>
    <property type="molecule type" value="Genomic_DNA"/>
</dbReference>
<organism evidence="1 2">
    <name type="scientific">Nonomuraea thailandensis</name>
    <dbReference type="NCBI Taxonomy" id="1188745"/>
    <lineage>
        <taxon>Bacteria</taxon>
        <taxon>Bacillati</taxon>
        <taxon>Actinomycetota</taxon>
        <taxon>Actinomycetes</taxon>
        <taxon>Streptosporangiales</taxon>
        <taxon>Streptosporangiaceae</taxon>
        <taxon>Nonomuraea</taxon>
    </lineage>
</organism>
<evidence type="ECO:0000313" key="2">
    <source>
        <dbReference type="Proteomes" id="UP001139648"/>
    </source>
</evidence>
<dbReference type="RefSeq" id="WP_253739874.1">
    <property type="nucleotide sequence ID" value="NZ_JAMZEB010000001.1"/>
</dbReference>
<evidence type="ECO:0000313" key="1">
    <source>
        <dbReference type="EMBL" id="MCP2353372.1"/>
    </source>
</evidence>
<keyword evidence="2" id="KW-1185">Reference proteome</keyword>